<keyword evidence="5 6" id="KW-0472">Membrane</keyword>
<evidence type="ECO:0000313" key="11">
    <source>
        <dbReference type="Proteomes" id="UP000198672"/>
    </source>
</evidence>
<keyword evidence="7" id="KW-0175">Coiled coil</keyword>
<dbReference type="Pfam" id="PF01145">
    <property type="entry name" value="Band_7"/>
    <property type="match status" value="1"/>
</dbReference>
<dbReference type="PANTHER" id="PTHR43327:SF2">
    <property type="entry name" value="MODULATOR OF FTSH PROTEASE HFLK"/>
    <property type="match status" value="1"/>
</dbReference>
<keyword evidence="3 6" id="KW-0812">Transmembrane</keyword>
<dbReference type="NCBIfam" id="TIGR01933">
    <property type="entry name" value="hflK"/>
    <property type="match status" value="1"/>
</dbReference>
<feature type="compositionally biased region" description="Gly residues" evidence="8">
    <location>
        <begin position="1"/>
        <end position="22"/>
    </location>
</feature>
<comment type="function">
    <text evidence="6">HflC and HflK could encode or regulate a protease.</text>
</comment>
<keyword evidence="10" id="KW-0378">Hydrolase</keyword>
<dbReference type="STRING" id="61595.SAMN05421644_10473"/>
<feature type="compositionally biased region" description="Gly residues" evidence="8">
    <location>
        <begin position="46"/>
        <end position="61"/>
    </location>
</feature>
<proteinExistence type="inferred from homology"/>
<organism evidence="10 11">
    <name type="scientific">Allochromatium warmingii</name>
    <name type="common">Chromatium warmingii</name>
    <dbReference type="NCBI Taxonomy" id="61595"/>
    <lineage>
        <taxon>Bacteria</taxon>
        <taxon>Pseudomonadati</taxon>
        <taxon>Pseudomonadota</taxon>
        <taxon>Gammaproteobacteria</taxon>
        <taxon>Chromatiales</taxon>
        <taxon>Chromatiaceae</taxon>
        <taxon>Allochromatium</taxon>
    </lineage>
</organism>
<evidence type="ECO:0000256" key="2">
    <source>
        <dbReference type="ARBA" id="ARBA00006971"/>
    </source>
</evidence>
<evidence type="ECO:0000256" key="6">
    <source>
        <dbReference type="RuleBase" id="RU364113"/>
    </source>
</evidence>
<gene>
    <name evidence="10" type="ORF">SAMN05421644_10473</name>
</gene>
<dbReference type="CDD" id="cd03404">
    <property type="entry name" value="SPFH_HflK"/>
    <property type="match status" value="1"/>
</dbReference>
<dbReference type="AlphaFoldDB" id="A0A1H3BZT9"/>
<dbReference type="InterPro" id="IPR050710">
    <property type="entry name" value="Band7/mec-2_domain"/>
</dbReference>
<dbReference type="Pfam" id="PF12221">
    <property type="entry name" value="HflK_N"/>
    <property type="match status" value="1"/>
</dbReference>
<evidence type="ECO:0000256" key="7">
    <source>
        <dbReference type="SAM" id="Coils"/>
    </source>
</evidence>
<name>A0A1H3BZT9_ALLWA</name>
<dbReference type="InterPro" id="IPR020980">
    <property type="entry name" value="Membrane_HflK_N"/>
</dbReference>
<evidence type="ECO:0000256" key="3">
    <source>
        <dbReference type="ARBA" id="ARBA00022692"/>
    </source>
</evidence>
<feature type="coiled-coil region" evidence="7">
    <location>
        <begin position="236"/>
        <end position="263"/>
    </location>
</feature>
<dbReference type="GO" id="GO:0016020">
    <property type="term" value="C:membrane"/>
    <property type="evidence" value="ECO:0007669"/>
    <property type="project" value="UniProtKB-SubCell"/>
</dbReference>
<feature type="domain" description="Band 7" evidence="9">
    <location>
        <begin position="83"/>
        <end position="244"/>
    </location>
</feature>
<dbReference type="GO" id="GO:0008233">
    <property type="term" value="F:peptidase activity"/>
    <property type="evidence" value="ECO:0007669"/>
    <property type="project" value="UniProtKB-KW"/>
</dbReference>
<evidence type="ECO:0000256" key="5">
    <source>
        <dbReference type="ARBA" id="ARBA00023136"/>
    </source>
</evidence>
<feature type="compositionally biased region" description="Low complexity" evidence="8">
    <location>
        <begin position="354"/>
        <end position="367"/>
    </location>
</feature>
<dbReference type="Proteomes" id="UP000198672">
    <property type="component" value="Unassembled WGS sequence"/>
</dbReference>
<evidence type="ECO:0000313" key="10">
    <source>
        <dbReference type="EMBL" id="SDX47462.1"/>
    </source>
</evidence>
<reference evidence="11" key="1">
    <citation type="submission" date="2016-10" db="EMBL/GenBank/DDBJ databases">
        <authorList>
            <person name="Varghese N."/>
            <person name="Submissions S."/>
        </authorList>
    </citation>
    <scope>NUCLEOTIDE SEQUENCE [LARGE SCALE GENOMIC DNA]</scope>
    <source>
        <strain evidence="11">DSM 173</strain>
    </source>
</reference>
<evidence type="ECO:0000259" key="9">
    <source>
        <dbReference type="SMART" id="SM00244"/>
    </source>
</evidence>
<evidence type="ECO:0000256" key="1">
    <source>
        <dbReference type="ARBA" id="ARBA00004167"/>
    </source>
</evidence>
<dbReference type="EMBL" id="FNOW01000004">
    <property type="protein sequence ID" value="SDX47462.1"/>
    <property type="molecule type" value="Genomic_DNA"/>
</dbReference>
<feature type="region of interest" description="Disordered" evidence="8">
    <location>
        <begin position="354"/>
        <end position="390"/>
    </location>
</feature>
<comment type="subunit">
    <text evidence="6">HflC and HflK may interact to form a multimeric complex.</text>
</comment>
<accession>A0A1H3BZT9</accession>
<comment type="subcellular location">
    <subcellularLocation>
        <location evidence="1">Membrane</location>
        <topology evidence="1">Single-pass membrane protein</topology>
    </subcellularLocation>
</comment>
<evidence type="ECO:0000256" key="8">
    <source>
        <dbReference type="SAM" id="MobiDB-lite"/>
    </source>
</evidence>
<feature type="region of interest" description="Disordered" evidence="8">
    <location>
        <begin position="1"/>
        <end position="61"/>
    </location>
</feature>
<feature type="compositionally biased region" description="Basic and acidic residues" evidence="8">
    <location>
        <begin position="374"/>
        <end position="390"/>
    </location>
</feature>
<dbReference type="RefSeq" id="WP_091332016.1">
    <property type="nucleotide sequence ID" value="NZ_FNOW01000004.1"/>
</dbReference>
<dbReference type="InterPro" id="IPR036013">
    <property type="entry name" value="Band_7/SPFH_dom_sf"/>
</dbReference>
<dbReference type="Gene3D" id="3.30.479.30">
    <property type="entry name" value="Band 7 domain"/>
    <property type="match status" value="1"/>
</dbReference>
<sequence length="390" mass="42437">MAWNEPGGGQRDPWSGNGGGEQGPPDLDEVVRKLQERLSSLFGGNQPPGGAGSSGGRSGGGGQLSTRLIGVGIGLLIAIWLLTGFYIVGPAERGVEMRFGRYADTTMPGLHWHVPVPIESLVKVNVDEVSTLTHRAAMLTQDENIVEVELTVQSRIQDAADYLFQDQDPERTLNDATVTVARVVIGQSKLDFVMTEGRGAVAVTIKERIQNLMERYKTGLIVTSVNMQPAKPPEQVKAAFDDAIKAREDKERLENQAEAYSNEVLPSARGNAARILADAKAYRDRVIASAEGEAARFLAVLTEYSKAPDVTRQRLYLETMETVLSQNGKVVLDVTEGANNLLYLPIDQLMKQTQTPAAPAAAQPSSTGPLVMPERVEPPQRTVDRERRVR</sequence>
<dbReference type="PANTHER" id="PTHR43327">
    <property type="entry name" value="STOMATIN-LIKE PROTEIN 2, MITOCHONDRIAL"/>
    <property type="match status" value="1"/>
</dbReference>
<keyword evidence="11" id="KW-1185">Reference proteome</keyword>
<keyword evidence="10" id="KW-0645">Protease</keyword>
<evidence type="ECO:0000256" key="4">
    <source>
        <dbReference type="ARBA" id="ARBA00022989"/>
    </source>
</evidence>
<keyword evidence="4 6" id="KW-1133">Transmembrane helix</keyword>
<comment type="similarity">
    <text evidence="2 6">Belongs to the band 7/mec-2 family. HflK subfamily.</text>
</comment>
<dbReference type="InterPro" id="IPR001107">
    <property type="entry name" value="Band_7"/>
</dbReference>
<dbReference type="SMART" id="SM00244">
    <property type="entry name" value="PHB"/>
    <property type="match status" value="1"/>
</dbReference>
<dbReference type="GO" id="GO:0006508">
    <property type="term" value="P:proteolysis"/>
    <property type="evidence" value="ECO:0007669"/>
    <property type="project" value="UniProtKB-KW"/>
</dbReference>
<dbReference type="InterPro" id="IPR010201">
    <property type="entry name" value="HflK"/>
</dbReference>
<dbReference type="OrthoDB" id="9779595at2"/>
<feature type="transmembrane region" description="Helical" evidence="6">
    <location>
        <begin position="68"/>
        <end position="88"/>
    </location>
</feature>
<dbReference type="SUPFAM" id="SSF117892">
    <property type="entry name" value="Band 7/SPFH domain"/>
    <property type="match status" value="1"/>
</dbReference>
<protein>
    <recommendedName>
        <fullName evidence="6">Protein HflK</fullName>
    </recommendedName>
</protein>